<dbReference type="GO" id="GO:0016887">
    <property type="term" value="F:ATP hydrolysis activity"/>
    <property type="evidence" value="ECO:0007669"/>
    <property type="project" value="InterPro"/>
</dbReference>
<evidence type="ECO:0000256" key="3">
    <source>
        <dbReference type="ARBA" id="ARBA00022448"/>
    </source>
</evidence>
<evidence type="ECO:0000256" key="7">
    <source>
        <dbReference type="ARBA" id="ARBA00022967"/>
    </source>
</evidence>
<dbReference type="SUPFAM" id="SSF52540">
    <property type="entry name" value="P-loop containing nucleoside triphosphate hydrolases"/>
    <property type="match status" value="2"/>
</dbReference>
<evidence type="ECO:0000256" key="4">
    <source>
        <dbReference type="ARBA" id="ARBA00022475"/>
    </source>
</evidence>
<dbReference type="GO" id="GO:0042626">
    <property type="term" value="F:ATPase-coupled transmembrane transporter activity"/>
    <property type="evidence" value="ECO:0007669"/>
    <property type="project" value="TreeGrafter"/>
</dbReference>
<keyword evidence="6 10" id="KW-0067">ATP-binding</keyword>
<feature type="domain" description="ABC transporter" evidence="9">
    <location>
        <begin position="255"/>
        <end position="466"/>
    </location>
</feature>
<name>A0A1U7PNB6_9BACI</name>
<dbReference type="PANTHER" id="PTHR43553:SF19">
    <property type="entry name" value="HMP_THIAMINE IMPORT ATP-BINDING PROTEIN YKOD-RELATED"/>
    <property type="match status" value="1"/>
</dbReference>
<dbReference type="InterPro" id="IPR015856">
    <property type="entry name" value="ABC_transpr_CbiO/EcfA_su"/>
</dbReference>
<comment type="subcellular location">
    <subcellularLocation>
        <location evidence="1">Cell membrane</location>
        <topology evidence="1">Peripheral membrane protein</topology>
    </subcellularLocation>
</comment>
<keyword evidence="3" id="KW-0813">Transport</keyword>
<dbReference type="PROSITE" id="PS00211">
    <property type="entry name" value="ABC_TRANSPORTER_1"/>
    <property type="match status" value="1"/>
</dbReference>
<dbReference type="InterPro" id="IPR003593">
    <property type="entry name" value="AAA+_ATPase"/>
</dbReference>
<dbReference type="GO" id="GO:0005524">
    <property type="term" value="F:ATP binding"/>
    <property type="evidence" value="ECO:0007669"/>
    <property type="project" value="UniProtKB-KW"/>
</dbReference>
<dbReference type="STRING" id="550447.SAMN05428946_0832"/>
<dbReference type="AlphaFoldDB" id="A0A1U7PNB6"/>
<evidence type="ECO:0000256" key="5">
    <source>
        <dbReference type="ARBA" id="ARBA00022741"/>
    </source>
</evidence>
<dbReference type="PROSITE" id="PS50893">
    <property type="entry name" value="ABC_TRANSPORTER_2"/>
    <property type="match status" value="2"/>
</dbReference>
<feature type="domain" description="ABC transporter" evidence="9">
    <location>
        <begin position="9"/>
        <end position="249"/>
    </location>
</feature>
<dbReference type="InterPro" id="IPR027417">
    <property type="entry name" value="P-loop_NTPase"/>
</dbReference>
<reference evidence="11" key="1">
    <citation type="submission" date="2017-01" db="EMBL/GenBank/DDBJ databases">
        <authorList>
            <person name="Varghese N."/>
            <person name="Submissions S."/>
        </authorList>
    </citation>
    <scope>NUCLEOTIDE SEQUENCE [LARGE SCALE GENOMIC DNA]</scope>
    <source>
        <strain evidence="11">MNA4</strain>
    </source>
</reference>
<dbReference type="Pfam" id="PF00005">
    <property type="entry name" value="ABC_tran"/>
    <property type="match status" value="2"/>
</dbReference>
<keyword evidence="11" id="KW-1185">Reference proteome</keyword>
<evidence type="ECO:0000256" key="8">
    <source>
        <dbReference type="ARBA" id="ARBA00023136"/>
    </source>
</evidence>
<dbReference type="CDD" id="cd03225">
    <property type="entry name" value="ABC_cobalt_CbiO_domain1"/>
    <property type="match status" value="2"/>
</dbReference>
<keyword evidence="4" id="KW-1003">Cell membrane</keyword>
<dbReference type="SMART" id="SM00382">
    <property type="entry name" value="AAA"/>
    <property type="match status" value="2"/>
</dbReference>
<accession>A0A1U7PNB6</accession>
<evidence type="ECO:0000256" key="6">
    <source>
        <dbReference type="ARBA" id="ARBA00022840"/>
    </source>
</evidence>
<evidence type="ECO:0000313" key="11">
    <source>
        <dbReference type="Proteomes" id="UP000187550"/>
    </source>
</evidence>
<dbReference type="InterPro" id="IPR050095">
    <property type="entry name" value="ECF_ABC_transporter_ATP-bd"/>
</dbReference>
<sequence length="479" mass="52442">MRPVSEPVLSLEKVSFRFPEDDRATLNEISFLVNSGERVVLSGPSGCGKSTLLYLLNRLYPANCDGIVSGSLELFGRPSDSWKPGEINRRIATVFQDPDAQFCMPTVEEELAFTLENIRIPRDEMESRITGVLELTGLEGFRNTVIQTLSGGQKQRVATACALIMHPDVLLLDEPLAHLDPHTALELVRWLDELQKQTGLTIVAVEHRLDLWNEFFDREICLGADGQLIGDRPFTPKPAIRFPERPSAIRSESAMSVESLSVRIKGQQIFAPLSFVLRAGEVAVLAGPNGSGKSSLAKALCGIYKTSGGKVHASGIGYVPQSPEFLFLTSSVRDELAFSGFASPNSIDDLTDRLRLGEIRNAHPFSVSHGQKRRVAIGAMLADNRPVIVMDEPTSGQDAGALLELFNLIEERRREGNTFLIITHDMEFAAAAADSVLLIKDGVFTGKYRAQEVWTDHALLAAHHLVPPKGANAHEPAFA</sequence>
<dbReference type="Proteomes" id="UP000187550">
    <property type="component" value="Unassembled WGS sequence"/>
</dbReference>
<evidence type="ECO:0000256" key="1">
    <source>
        <dbReference type="ARBA" id="ARBA00004202"/>
    </source>
</evidence>
<dbReference type="PANTHER" id="PTHR43553">
    <property type="entry name" value="HEAVY METAL TRANSPORTER"/>
    <property type="match status" value="1"/>
</dbReference>
<protein>
    <submittedName>
        <fullName evidence="10">Energy-coupling factor transport system ATP-binding protein</fullName>
    </submittedName>
</protein>
<dbReference type="InterPro" id="IPR017871">
    <property type="entry name" value="ABC_transporter-like_CS"/>
</dbReference>
<proteinExistence type="inferred from homology"/>
<keyword evidence="7" id="KW-1278">Translocase</keyword>
<keyword evidence="8" id="KW-0472">Membrane</keyword>
<keyword evidence="5" id="KW-0547">Nucleotide-binding</keyword>
<dbReference type="EMBL" id="FTPL01000001">
    <property type="protein sequence ID" value="SIT72198.1"/>
    <property type="molecule type" value="Genomic_DNA"/>
</dbReference>
<dbReference type="Gene3D" id="3.40.50.300">
    <property type="entry name" value="P-loop containing nucleotide triphosphate hydrolases"/>
    <property type="match status" value="2"/>
</dbReference>
<dbReference type="InterPro" id="IPR003439">
    <property type="entry name" value="ABC_transporter-like_ATP-bd"/>
</dbReference>
<organism evidence="10 11">
    <name type="scientific">Edaphobacillus lindanitolerans</name>
    <dbReference type="NCBI Taxonomy" id="550447"/>
    <lineage>
        <taxon>Bacteria</taxon>
        <taxon>Bacillati</taxon>
        <taxon>Bacillota</taxon>
        <taxon>Bacilli</taxon>
        <taxon>Bacillales</taxon>
        <taxon>Bacillaceae</taxon>
        <taxon>Edaphobacillus</taxon>
    </lineage>
</organism>
<evidence type="ECO:0000259" key="9">
    <source>
        <dbReference type="PROSITE" id="PS50893"/>
    </source>
</evidence>
<gene>
    <name evidence="10" type="ORF">SAMN05428946_0832</name>
</gene>
<evidence type="ECO:0000313" key="10">
    <source>
        <dbReference type="EMBL" id="SIT72198.1"/>
    </source>
</evidence>
<comment type="similarity">
    <text evidence="2">Belongs to the ABC transporter superfamily.</text>
</comment>
<dbReference type="GO" id="GO:0043190">
    <property type="term" value="C:ATP-binding cassette (ABC) transporter complex"/>
    <property type="evidence" value="ECO:0007669"/>
    <property type="project" value="TreeGrafter"/>
</dbReference>
<evidence type="ECO:0000256" key="2">
    <source>
        <dbReference type="ARBA" id="ARBA00005417"/>
    </source>
</evidence>